<name>H0QW13_9ACTN</name>
<evidence type="ECO:0000313" key="1">
    <source>
        <dbReference type="EMBL" id="GAB17014.1"/>
    </source>
</evidence>
<dbReference type="EMBL" id="BAEH01000018">
    <property type="protein sequence ID" value="GAB17014.1"/>
    <property type="molecule type" value="Genomic_DNA"/>
</dbReference>
<protein>
    <submittedName>
        <fullName evidence="1">Uncharacterized protein</fullName>
    </submittedName>
</protein>
<keyword evidence="2" id="KW-1185">Reference proteome</keyword>
<organism evidence="1 2">
    <name type="scientific">Gordonia effusa NBRC 100432</name>
    <dbReference type="NCBI Taxonomy" id="1077974"/>
    <lineage>
        <taxon>Bacteria</taxon>
        <taxon>Bacillati</taxon>
        <taxon>Actinomycetota</taxon>
        <taxon>Actinomycetes</taxon>
        <taxon>Mycobacteriales</taxon>
        <taxon>Gordoniaceae</taxon>
        <taxon>Gordonia</taxon>
    </lineage>
</organism>
<comment type="caution">
    <text evidence="1">The sequence shown here is derived from an EMBL/GenBank/DDBJ whole genome shotgun (WGS) entry which is preliminary data.</text>
</comment>
<proteinExistence type="predicted"/>
<dbReference type="AlphaFoldDB" id="H0QW13"/>
<dbReference type="STRING" id="1077974.GOEFS_018_00465"/>
<evidence type="ECO:0000313" key="2">
    <source>
        <dbReference type="Proteomes" id="UP000035034"/>
    </source>
</evidence>
<dbReference type="Proteomes" id="UP000035034">
    <property type="component" value="Unassembled WGS sequence"/>
</dbReference>
<reference evidence="1 2" key="1">
    <citation type="submission" date="2011-12" db="EMBL/GenBank/DDBJ databases">
        <title>Whole genome shotgun sequence of Gordonia effusa NBRC 100432.</title>
        <authorList>
            <person name="Yoshida I."/>
            <person name="Takarada H."/>
            <person name="Hosoyama A."/>
            <person name="Tsuchikane K."/>
            <person name="Katsumata H."/>
            <person name="Yamazaki S."/>
            <person name="Fujita N."/>
        </authorList>
    </citation>
    <scope>NUCLEOTIDE SEQUENCE [LARGE SCALE GENOMIC DNA]</scope>
    <source>
        <strain evidence="1 2">NBRC 100432</strain>
    </source>
</reference>
<sequence length="67" mass="7009">MPAGKIPQEYLPDGEWKKYAPLESGPKPAALACPGGDSAPPARIAKAITMTAITLCFILVKSPRSGE</sequence>
<gene>
    <name evidence="1" type="ORF">GOEFS_018_00465</name>
</gene>
<accession>H0QW13</accession>